<dbReference type="RefSeq" id="WP_063072164.1">
    <property type="nucleotide sequence ID" value="NZ_LQXA01000042.1"/>
</dbReference>
<dbReference type="Pfam" id="PF01799">
    <property type="entry name" value="Fer2_2"/>
    <property type="match status" value="1"/>
</dbReference>
<dbReference type="InterPro" id="IPR037165">
    <property type="entry name" value="AldOxase/xan_DH_Mopterin-bd_sf"/>
</dbReference>
<proteinExistence type="inferred from homology"/>
<dbReference type="Proteomes" id="UP000076218">
    <property type="component" value="Unassembled WGS sequence"/>
</dbReference>
<keyword evidence="3" id="KW-0560">Oxidoreductase</keyword>
<evidence type="ECO:0000256" key="4">
    <source>
        <dbReference type="ARBA" id="ARBA00023004"/>
    </source>
</evidence>
<dbReference type="Pfam" id="PF00111">
    <property type="entry name" value="Fer2"/>
    <property type="match status" value="1"/>
</dbReference>
<dbReference type="PANTHER" id="PTHR11908:SF157">
    <property type="entry name" value="XANTHINE DEHYDROGENASE SUBUNIT D-RELATED"/>
    <property type="match status" value="1"/>
</dbReference>
<dbReference type="EMBL" id="LQXA01000042">
    <property type="protein sequence ID" value="KZC94459.1"/>
    <property type="molecule type" value="Genomic_DNA"/>
</dbReference>
<dbReference type="STRING" id="31965.AWH51_13135"/>
<dbReference type="SUPFAM" id="SSF56003">
    <property type="entry name" value="Molybdenum cofactor-binding domain"/>
    <property type="match status" value="1"/>
</dbReference>
<dbReference type="InterPro" id="IPR036856">
    <property type="entry name" value="Ald_Oxase/Xan_DH_a/b_sf"/>
</dbReference>
<dbReference type="InterPro" id="IPR036884">
    <property type="entry name" value="2Fe-2S-bd_dom_sf"/>
</dbReference>
<dbReference type="InterPro" id="IPR002888">
    <property type="entry name" value="2Fe-2S-bd"/>
</dbReference>
<dbReference type="InterPro" id="IPR036010">
    <property type="entry name" value="2Fe-2S_ferredoxin-like_sf"/>
</dbReference>
<dbReference type="SUPFAM" id="SSF47741">
    <property type="entry name" value="CO dehydrogenase ISP C-domain like"/>
    <property type="match status" value="1"/>
</dbReference>
<dbReference type="InterPro" id="IPR012675">
    <property type="entry name" value="Beta-grasp_dom_sf"/>
</dbReference>
<organism evidence="7 8">
    <name type="scientific">Clavibacter tessellarius</name>
    <dbReference type="NCBI Taxonomy" id="31965"/>
    <lineage>
        <taxon>Bacteria</taxon>
        <taxon>Bacillati</taxon>
        <taxon>Actinomycetota</taxon>
        <taxon>Actinomycetes</taxon>
        <taxon>Micrococcales</taxon>
        <taxon>Microbacteriaceae</taxon>
        <taxon>Clavibacter</taxon>
    </lineage>
</organism>
<dbReference type="PROSITE" id="PS00197">
    <property type="entry name" value="2FE2S_FER_1"/>
    <property type="match status" value="1"/>
</dbReference>
<dbReference type="GO" id="GO:0016491">
    <property type="term" value="F:oxidoreductase activity"/>
    <property type="evidence" value="ECO:0007669"/>
    <property type="project" value="UniProtKB-KW"/>
</dbReference>
<evidence type="ECO:0000256" key="3">
    <source>
        <dbReference type="ARBA" id="ARBA00023002"/>
    </source>
</evidence>
<reference evidence="7 8" key="1">
    <citation type="submission" date="2016-01" db="EMBL/GenBank/DDBJ databases">
        <title>Draft genome sequence of Clavibacter michiganensis subsp. tessellarius DOAB 609.</title>
        <authorList>
            <person name="Tambong J.T."/>
        </authorList>
    </citation>
    <scope>NUCLEOTIDE SEQUENCE [LARGE SCALE GENOMIC DNA]</scope>
    <source>
        <strain evidence="7 8">DOAB 609</strain>
    </source>
</reference>
<dbReference type="Pfam" id="PF02738">
    <property type="entry name" value="MoCoBD_1"/>
    <property type="match status" value="1"/>
</dbReference>
<dbReference type="Gene3D" id="3.30.365.10">
    <property type="entry name" value="Aldehyde oxidase/xanthine dehydrogenase, molybdopterin binding domain"/>
    <property type="match status" value="4"/>
</dbReference>
<dbReference type="Gene3D" id="3.90.1170.50">
    <property type="entry name" value="Aldehyde oxidase/xanthine dehydrogenase, a/b hammerhead"/>
    <property type="match status" value="1"/>
</dbReference>
<dbReference type="InterPro" id="IPR016208">
    <property type="entry name" value="Ald_Oxase/xanthine_DH-like"/>
</dbReference>
<name>A0A154UZM6_9MICO</name>
<dbReference type="SUPFAM" id="SSF54292">
    <property type="entry name" value="2Fe-2S ferredoxin-like"/>
    <property type="match status" value="1"/>
</dbReference>
<keyword evidence="2" id="KW-0479">Metal-binding</keyword>
<dbReference type="GO" id="GO:0005506">
    <property type="term" value="F:iron ion binding"/>
    <property type="evidence" value="ECO:0007669"/>
    <property type="project" value="InterPro"/>
</dbReference>
<feature type="region of interest" description="Disordered" evidence="5">
    <location>
        <begin position="143"/>
        <end position="199"/>
    </location>
</feature>
<gene>
    <name evidence="7" type="ORF">AWH51_13135</name>
</gene>
<dbReference type="OrthoDB" id="9758509at2"/>
<comment type="caution">
    <text evidence="7">The sequence shown here is derived from an EMBL/GenBank/DDBJ whole genome shotgun (WGS) entry which is preliminary data.</text>
</comment>
<evidence type="ECO:0000313" key="7">
    <source>
        <dbReference type="EMBL" id="KZC94459.1"/>
    </source>
</evidence>
<keyword evidence="4" id="KW-0408">Iron</keyword>
<evidence type="ECO:0000259" key="6">
    <source>
        <dbReference type="PROSITE" id="PS51085"/>
    </source>
</evidence>
<dbReference type="PIRSF" id="PIRSF000127">
    <property type="entry name" value="Xanthine_DH"/>
    <property type="match status" value="1"/>
</dbReference>
<dbReference type="AlphaFoldDB" id="A0A154UZM6"/>
<dbReference type="Gene3D" id="1.10.150.120">
    <property type="entry name" value="[2Fe-2S]-binding domain"/>
    <property type="match status" value="1"/>
</dbReference>
<evidence type="ECO:0000256" key="5">
    <source>
        <dbReference type="SAM" id="MobiDB-lite"/>
    </source>
</evidence>
<dbReference type="InterPro" id="IPR006058">
    <property type="entry name" value="2Fe2S_fd_BS"/>
</dbReference>
<dbReference type="SUPFAM" id="SSF54665">
    <property type="entry name" value="CO dehydrogenase molybdoprotein N-domain-like"/>
    <property type="match status" value="1"/>
</dbReference>
<feature type="region of interest" description="Disordered" evidence="5">
    <location>
        <begin position="944"/>
        <end position="965"/>
    </location>
</feature>
<dbReference type="PROSITE" id="PS51085">
    <property type="entry name" value="2FE2S_FER_2"/>
    <property type="match status" value="1"/>
</dbReference>
<dbReference type="Gene3D" id="3.10.20.30">
    <property type="match status" value="1"/>
</dbReference>
<evidence type="ECO:0000256" key="1">
    <source>
        <dbReference type="ARBA" id="ARBA00006849"/>
    </source>
</evidence>
<dbReference type="InterPro" id="IPR008274">
    <property type="entry name" value="AldOxase/xan_DH_MoCoBD1"/>
</dbReference>
<comment type="similarity">
    <text evidence="1">Belongs to the xanthine dehydrogenase family.</text>
</comment>
<evidence type="ECO:0000313" key="8">
    <source>
        <dbReference type="Proteomes" id="UP000076218"/>
    </source>
</evidence>
<accession>A0A154UZM6</accession>
<dbReference type="PANTHER" id="PTHR11908">
    <property type="entry name" value="XANTHINE DEHYDROGENASE"/>
    <property type="match status" value="1"/>
</dbReference>
<dbReference type="InterPro" id="IPR046867">
    <property type="entry name" value="AldOxase/xan_DH_MoCoBD2"/>
</dbReference>
<evidence type="ECO:0000256" key="2">
    <source>
        <dbReference type="ARBA" id="ARBA00022723"/>
    </source>
</evidence>
<dbReference type="InterPro" id="IPR001041">
    <property type="entry name" value="2Fe-2S_ferredoxin-type"/>
</dbReference>
<dbReference type="GO" id="GO:0051537">
    <property type="term" value="F:2 iron, 2 sulfur cluster binding"/>
    <property type="evidence" value="ECO:0007669"/>
    <property type="project" value="InterPro"/>
</dbReference>
<sequence length="965" mass="101404">MGMTVDGREVPGEPAPGQSLRTWLREHEVFSVKKGCDSGDCGACTVLVDGDAVHSCILPAFRAAGRVVTTAAGLGTPGDLHPVQRAFVEAAGFQCGFCTPGIVVTASTLEPDALDDLPRLMKSSLCRCTGYRAIDEAIRGAHSREGDADAPHEHEHGAGCGGRPAGLGPVRATRSARPTGSTAEAVAREAERAQTGRVGTSLRAPASERVVSGLEPYTLDVAVPGLLHASLVRSPHPHARIRSIDATEALALPGVHAVLTHEDSPATLYSSARHEDRFDDPDDSRVFDDVVRFRGQRVAAVIADSVGIAEAAVRLVRVDYEPLPHVLDPDLARRPGAPLVHGDKDPAVSRIADPRRNVVAEMHGEHGDVAAGLARADEVVSGTWSTQRVAHTHLETHATVGWMEEGRLVLRTSSQVPFLVQREICRLFELEPERVRVFTARVGGGFGGKQEILTEDVVALAVLATGRPVQLEFTRSDEFTLSPARHPMRVGVTVGATADGLLTALAVDVLSDTGAYGNHGPGVMFHGCNESITLYRVPAKRVDAQAVYTNNLPSGAFRGYGLGQVIFAIESALDELARRLGISGFEIRRRNAVVPGDPLIITHAEGPDLGFGGSYGLDQCLDLAEAALRDGGGDPVPTGDRWLVGEGMAAAMIATMPPRGHFADVTVALAADGTVTVSVGTAEFGNGTTTVHAQLAATALGTTPDRIRIRQSDTDVTRYDTGAFGSAGTVVAGKAVHRAATALADLLREAASARTGIPGAAFALTPDALVAGAVAVRVADLVGPDGLAAEAHEDGALRSLAFNVHAFRVAVDPATGEVRILRSVQAVDAGTVINPAQLRGQVEGGTAQALGTAMFEEVVHDGEGRILTDVLRNYHIPQLADLPRTEVLFADTHDELGPLGAKSMSEAPYNPVAPALANAVRDAIGIRPYDLPMSRDRVWRLLHGGGPQPAFDSPTTLGERGTRES</sequence>
<dbReference type="SMART" id="SM01008">
    <property type="entry name" value="Ald_Xan_dh_C"/>
    <property type="match status" value="1"/>
</dbReference>
<feature type="domain" description="2Fe-2S ferredoxin-type" evidence="6">
    <location>
        <begin position="1"/>
        <end position="74"/>
    </location>
</feature>
<dbReference type="Pfam" id="PF20256">
    <property type="entry name" value="MoCoBD_2"/>
    <property type="match status" value="1"/>
</dbReference>
<dbReference type="Pfam" id="PF01315">
    <property type="entry name" value="Ald_Xan_dh_C"/>
    <property type="match status" value="1"/>
</dbReference>
<feature type="compositionally biased region" description="Basic and acidic residues" evidence="5">
    <location>
        <begin position="143"/>
        <end position="157"/>
    </location>
</feature>
<dbReference type="CDD" id="cd00207">
    <property type="entry name" value="fer2"/>
    <property type="match status" value="1"/>
</dbReference>
<protein>
    <submittedName>
        <fullName evidence="7">Aldehyde oxidase</fullName>
    </submittedName>
</protein>
<dbReference type="InterPro" id="IPR000674">
    <property type="entry name" value="Ald_Oxase/Xan_DH_a/b"/>
</dbReference>